<dbReference type="InterPro" id="IPR003673">
    <property type="entry name" value="CoA-Trfase_fam_III"/>
</dbReference>
<dbReference type="InterPro" id="IPR050483">
    <property type="entry name" value="CoA-transferase_III_domain"/>
</dbReference>
<keyword evidence="4" id="KW-1185">Reference proteome</keyword>
<dbReference type="AlphaFoldDB" id="A0AAD6UPX4"/>
<evidence type="ECO:0000313" key="4">
    <source>
        <dbReference type="Proteomes" id="UP001219525"/>
    </source>
</evidence>
<dbReference type="Pfam" id="PF02515">
    <property type="entry name" value="CoA_transf_3"/>
    <property type="match status" value="1"/>
</dbReference>
<dbReference type="EMBL" id="JARJCW010000167">
    <property type="protein sequence ID" value="KAJ7189756.1"/>
    <property type="molecule type" value="Genomic_DNA"/>
</dbReference>
<proteinExistence type="inferred from homology"/>
<dbReference type="SUPFAM" id="SSF89796">
    <property type="entry name" value="CoA-transferase family III (CaiB/BaiF)"/>
    <property type="match status" value="1"/>
</dbReference>
<evidence type="ECO:0000256" key="2">
    <source>
        <dbReference type="ARBA" id="ARBA00022679"/>
    </source>
</evidence>
<dbReference type="PANTHER" id="PTHR48207">
    <property type="entry name" value="SUCCINATE--HYDROXYMETHYLGLUTARATE COA-TRANSFERASE"/>
    <property type="match status" value="1"/>
</dbReference>
<dbReference type="Gene3D" id="3.30.1540.10">
    <property type="entry name" value="formyl-coa transferase, domain 3"/>
    <property type="match status" value="1"/>
</dbReference>
<keyword evidence="2" id="KW-0808">Transferase</keyword>
<dbReference type="InterPro" id="IPR044855">
    <property type="entry name" value="CoA-Trfase_III_dom3_sf"/>
</dbReference>
<comment type="caution">
    <text evidence="3">The sequence shown here is derived from an EMBL/GenBank/DDBJ whole genome shotgun (WGS) entry which is preliminary data.</text>
</comment>
<dbReference type="Gene3D" id="3.40.50.10540">
    <property type="entry name" value="Crotonobetainyl-coa:carnitine coa-transferase, domain 1"/>
    <property type="match status" value="1"/>
</dbReference>
<evidence type="ECO:0000313" key="3">
    <source>
        <dbReference type="EMBL" id="KAJ7189756.1"/>
    </source>
</evidence>
<evidence type="ECO:0000256" key="1">
    <source>
        <dbReference type="ARBA" id="ARBA00008383"/>
    </source>
</evidence>
<dbReference type="InterPro" id="IPR023606">
    <property type="entry name" value="CoA-Trfase_III_dom_1_sf"/>
</dbReference>
<name>A0AAD6UPX4_9AGAR</name>
<sequence>MQALAFPRAVRAIPRAKLISRALLSTSSTPSNDLPLSGIRVLELGQLIAGPFAGQLLGQFGAEIIKVEPPKTGDALRVWREIDEDGCSPWFRSISRNKKSVAIDLRNEKGRELVRRLALRSDVLIENFKPGTLEKWALDPASIHPRNPGLIYTRVSGYGQTGPWAPRPGYASVCEAEAGFSFINGFPDETGGLSGPPARPNISLGDSVAGLHAAFGTVLALLQRQKKLQRGEAGGTTVDVSIVESMLNLMEGVIPEYDRKGKVRGPSGSGVTGIVPTNAFPCLPSAAAPDTPTYMVIGANGDTLYARLMHVIGAPHLLGPEYATNRERVARQAEIEGAIAAWTRARSAEAVEACMRENQIPVGRVVTVREIVAGPQVAARGAVQDVWVPRRGADGKDDGWHVKMQGTFPVLEGCDPQPRWAGPDLGTHTDEVLMGDLGLSKEEMSQYREEGVIE</sequence>
<reference evidence="3" key="1">
    <citation type="submission" date="2023-03" db="EMBL/GenBank/DDBJ databases">
        <title>Massive genome expansion in bonnet fungi (Mycena s.s.) driven by repeated elements and novel gene families across ecological guilds.</title>
        <authorList>
            <consortium name="Lawrence Berkeley National Laboratory"/>
            <person name="Harder C.B."/>
            <person name="Miyauchi S."/>
            <person name="Viragh M."/>
            <person name="Kuo A."/>
            <person name="Thoen E."/>
            <person name="Andreopoulos B."/>
            <person name="Lu D."/>
            <person name="Skrede I."/>
            <person name="Drula E."/>
            <person name="Henrissat B."/>
            <person name="Morin E."/>
            <person name="Kohler A."/>
            <person name="Barry K."/>
            <person name="LaButti K."/>
            <person name="Morin E."/>
            <person name="Salamov A."/>
            <person name="Lipzen A."/>
            <person name="Mereny Z."/>
            <person name="Hegedus B."/>
            <person name="Baldrian P."/>
            <person name="Stursova M."/>
            <person name="Weitz H."/>
            <person name="Taylor A."/>
            <person name="Grigoriev I.V."/>
            <person name="Nagy L.G."/>
            <person name="Martin F."/>
            <person name="Kauserud H."/>
        </authorList>
    </citation>
    <scope>NUCLEOTIDE SEQUENCE</scope>
    <source>
        <strain evidence="3">9144</strain>
    </source>
</reference>
<dbReference type="PANTHER" id="PTHR48207:SF3">
    <property type="entry name" value="SUCCINATE--HYDROXYMETHYLGLUTARATE COA-TRANSFERASE"/>
    <property type="match status" value="1"/>
</dbReference>
<organism evidence="3 4">
    <name type="scientific">Mycena pura</name>
    <dbReference type="NCBI Taxonomy" id="153505"/>
    <lineage>
        <taxon>Eukaryota</taxon>
        <taxon>Fungi</taxon>
        <taxon>Dikarya</taxon>
        <taxon>Basidiomycota</taxon>
        <taxon>Agaricomycotina</taxon>
        <taxon>Agaricomycetes</taxon>
        <taxon>Agaricomycetidae</taxon>
        <taxon>Agaricales</taxon>
        <taxon>Marasmiineae</taxon>
        <taxon>Mycenaceae</taxon>
        <taxon>Mycena</taxon>
    </lineage>
</organism>
<accession>A0AAD6UPX4</accession>
<dbReference type="Proteomes" id="UP001219525">
    <property type="component" value="Unassembled WGS sequence"/>
</dbReference>
<comment type="similarity">
    <text evidence="1">Belongs to the CoA-transferase III family.</text>
</comment>
<protein>
    <submittedName>
        <fullName evidence="3">CoA-transferase family III domain-containing protein</fullName>
    </submittedName>
</protein>
<dbReference type="GO" id="GO:0008410">
    <property type="term" value="F:CoA-transferase activity"/>
    <property type="evidence" value="ECO:0007669"/>
    <property type="project" value="TreeGrafter"/>
</dbReference>
<gene>
    <name evidence="3" type="ORF">GGX14DRAFT_553215</name>
</gene>